<dbReference type="GO" id="GO:0016787">
    <property type="term" value="F:hydrolase activity"/>
    <property type="evidence" value="ECO:0007669"/>
    <property type="project" value="UniProtKB-KW"/>
</dbReference>
<dbReference type="EMBL" id="BOQN01000133">
    <property type="protein sequence ID" value="GIM97036.1"/>
    <property type="molecule type" value="Genomic_DNA"/>
</dbReference>
<keyword evidence="5" id="KW-0862">Zinc</keyword>
<keyword evidence="8" id="KW-1185">Reference proteome</keyword>
<dbReference type="InterPro" id="IPR001261">
    <property type="entry name" value="ArgE/DapE_CS"/>
</dbReference>
<dbReference type="PANTHER" id="PTHR43808:SF8">
    <property type="entry name" value="PEPTIDASE M20 DIMERISATION DOMAIN-CONTAINING PROTEIN"/>
    <property type="match status" value="1"/>
</dbReference>
<dbReference type="InterPro" id="IPR036264">
    <property type="entry name" value="Bact_exopeptidase_dim_dom"/>
</dbReference>
<dbReference type="Gene3D" id="1.10.150.900">
    <property type="match status" value="1"/>
</dbReference>
<dbReference type="GO" id="GO:0046872">
    <property type="term" value="F:metal ion binding"/>
    <property type="evidence" value="ECO:0007669"/>
    <property type="project" value="UniProtKB-KW"/>
</dbReference>
<evidence type="ECO:0000256" key="3">
    <source>
        <dbReference type="ARBA" id="ARBA00022723"/>
    </source>
</evidence>
<comment type="caution">
    <text evidence="7">The sequence shown here is derived from an EMBL/GenBank/DDBJ whole genome shotgun (WGS) entry which is preliminary data.</text>
</comment>
<accession>A0A920BQT8</accession>
<dbReference type="Gene3D" id="3.40.630.10">
    <property type="entry name" value="Zn peptidases"/>
    <property type="match status" value="1"/>
</dbReference>
<evidence type="ECO:0000256" key="4">
    <source>
        <dbReference type="ARBA" id="ARBA00022801"/>
    </source>
</evidence>
<dbReference type="PANTHER" id="PTHR43808">
    <property type="entry name" value="ACETYLORNITHINE DEACETYLASE"/>
    <property type="match status" value="1"/>
</dbReference>
<dbReference type="InterPro" id="IPR002933">
    <property type="entry name" value="Peptidase_M20"/>
</dbReference>
<dbReference type="InterPro" id="IPR011650">
    <property type="entry name" value="Peptidase_M20_dimer"/>
</dbReference>
<evidence type="ECO:0000256" key="2">
    <source>
        <dbReference type="ARBA" id="ARBA00006247"/>
    </source>
</evidence>
<organism evidence="7 8">
    <name type="scientific">Paractinoplanes toevensis</name>
    <dbReference type="NCBI Taxonomy" id="571911"/>
    <lineage>
        <taxon>Bacteria</taxon>
        <taxon>Bacillati</taxon>
        <taxon>Actinomycetota</taxon>
        <taxon>Actinomycetes</taxon>
        <taxon>Micromonosporales</taxon>
        <taxon>Micromonosporaceae</taxon>
        <taxon>Paractinoplanes</taxon>
    </lineage>
</organism>
<dbReference type="Proteomes" id="UP000677082">
    <property type="component" value="Unassembled WGS sequence"/>
</dbReference>
<dbReference type="PROSITE" id="PS00758">
    <property type="entry name" value="ARGE_DAPE_CPG2_1"/>
    <property type="match status" value="1"/>
</dbReference>
<evidence type="ECO:0000259" key="6">
    <source>
        <dbReference type="Pfam" id="PF07687"/>
    </source>
</evidence>
<dbReference type="RefSeq" id="WP_213012691.1">
    <property type="nucleotide sequence ID" value="NZ_BOQN01000133.1"/>
</dbReference>
<dbReference type="Pfam" id="PF07687">
    <property type="entry name" value="M20_dimer"/>
    <property type="match status" value="1"/>
</dbReference>
<comment type="cofactor">
    <cofactor evidence="1">
        <name>Zn(2+)</name>
        <dbReference type="ChEBI" id="CHEBI:29105"/>
    </cofactor>
</comment>
<gene>
    <name evidence="7" type="ORF">Ato02nite_088290</name>
</gene>
<dbReference type="AlphaFoldDB" id="A0A920BQT8"/>
<dbReference type="SUPFAM" id="SSF55031">
    <property type="entry name" value="Bacterial exopeptidase dimerisation domain"/>
    <property type="match status" value="1"/>
</dbReference>
<name>A0A920BQT8_9ACTN</name>
<keyword evidence="4" id="KW-0378">Hydrolase</keyword>
<keyword evidence="3" id="KW-0479">Metal-binding</keyword>
<sequence length="448" mass="47758">MSVTVPSRVQLPTEPVAIAQQLIRFPTVNPPGAEAECVIWIRDLLDAAGLETRLLAVDPQRPNLVARLAGRGVAPPLLLHAHVDVVPVAGQPWSRPPFAADVVDGELWGRGAVDMKGHLATMLAAVLRLAADGTPPAGDVILAVMPDEENGSTTGAHFLVEQHPELFAGVRHAIGEDGGAELGLGRRVRLHPIVVAEKRACWVRATLRGDGGHASRVAGPGGAAHKLYRLLAAIDDGGLDICLTPVVRRMLDELAGALPEPISGRIAGFRDNPADAAALDGFDEADARYLRSLVRHTVNATVVHGGTATNVLPTDISVELDGRLLPGDFGTADFLAALRARAGVEMDLEILVEGEMMPPPRLDGFYDRLASILTGSDPGGIAFPMVTTASTDARLFPRLGIQCFGWFPLRHPLDRGYRGLLHCADERIAVEALHFAADCFHQLLLDHE</sequence>
<dbReference type="Pfam" id="PF01546">
    <property type="entry name" value="Peptidase_M20"/>
    <property type="match status" value="1"/>
</dbReference>
<feature type="domain" description="Peptidase M20 dimerisation" evidence="6">
    <location>
        <begin position="196"/>
        <end position="328"/>
    </location>
</feature>
<evidence type="ECO:0000313" key="8">
    <source>
        <dbReference type="Proteomes" id="UP000677082"/>
    </source>
</evidence>
<evidence type="ECO:0000256" key="5">
    <source>
        <dbReference type="ARBA" id="ARBA00022833"/>
    </source>
</evidence>
<evidence type="ECO:0000313" key="7">
    <source>
        <dbReference type="EMBL" id="GIM97036.1"/>
    </source>
</evidence>
<comment type="similarity">
    <text evidence="2">Belongs to the peptidase M20A family.</text>
</comment>
<dbReference type="PROSITE" id="PS00759">
    <property type="entry name" value="ARGE_DAPE_CPG2_2"/>
    <property type="match status" value="1"/>
</dbReference>
<reference evidence="7 8" key="1">
    <citation type="submission" date="2021-03" db="EMBL/GenBank/DDBJ databases">
        <title>Whole genome shotgun sequence of Actinoplanes toevensis NBRC 105298.</title>
        <authorList>
            <person name="Komaki H."/>
            <person name="Tamura T."/>
        </authorList>
    </citation>
    <scope>NUCLEOTIDE SEQUENCE [LARGE SCALE GENOMIC DNA]</scope>
    <source>
        <strain evidence="7 8">NBRC 105298</strain>
    </source>
</reference>
<dbReference type="SUPFAM" id="SSF53187">
    <property type="entry name" value="Zn-dependent exopeptidases"/>
    <property type="match status" value="1"/>
</dbReference>
<proteinExistence type="inferred from homology"/>
<dbReference type="InterPro" id="IPR050072">
    <property type="entry name" value="Peptidase_M20A"/>
</dbReference>
<protein>
    <submittedName>
        <fullName evidence="7">Peptidase M20</fullName>
    </submittedName>
</protein>
<dbReference type="Gene3D" id="3.30.70.360">
    <property type="match status" value="1"/>
</dbReference>
<evidence type="ECO:0000256" key="1">
    <source>
        <dbReference type="ARBA" id="ARBA00001947"/>
    </source>
</evidence>